<keyword evidence="9 10" id="KW-0326">Glycosidase</keyword>
<dbReference type="Gene3D" id="1.50.10.20">
    <property type="match status" value="1"/>
</dbReference>
<keyword evidence="11" id="KW-0812">Transmembrane</keyword>
<comment type="catalytic activity">
    <reaction evidence="1 10">
        <text>Random hydrolysis of (1-&gt;6)-alpha-D-mannosidic linkages in unbranched (1-&gt;6)-mannans.</text>
        <dbReference type="EC" id="3.2.1.101"/>
    </reaction>
</comment>
<dbReference type="GO" id="GO:0016052">
    <property type="term" value="P:carbohydrate catabolic process"/>
    <property type="evidence" value="ECO:0007669"/>
    <property type="project" value="InterPro"/>
</dbReference>
<feature type="chain" id="PRO_5040341787" description="Mannan endo-1,6-alpha-mannosidase" evidence="12">
    <location>
        <begin position="24"/>
        <end position="460"/>
    </location>
</feature>
<dbReference type="InterPro" id="IPR005198">
    <property type="entry name" value="Glyco_hydro_76"/>
</dbReference>
<evidence type="ECO:0000256" key="10">
    <source>
        <dbReference type="PIRNR" id="PIRNR016302"/>
    </source>
</evidence>
<sequence length="460" mass="49074">MRVRHVLASGIAISSSLSGIASAITLDITSASSIKDAAKTIAKGTMSYYTGYKPGDNPGNLPDPYYWWEAGAMFGTMVEYWYYTGDTEYNPIVKQALISQIGDDNDYMPTNQTKTLGNDDQGFWGMSAMTAAELKFEDPDPTKPGWLALAQAVFNDLAGRWDETSCDGGLRWQIFAFNNGFTYKNSVANGCLFNLAARLAVYTGNSSYADWAVKTWDWMEHVGLMSDKYAVFDGSSDLDGCKTIDHRQWSYNQGIFLFGAAMMYNFTSGSDVWEPRVQGLLNGTSIFFKEDKVMFESACEDVTTAKGTCNTDQQTFKGFLSRWMAATSKVAPFTHAQIQSYLQPSAKAAALQCSGGSDGVTCGEHWSAGATWDGLYGVGQQMSALSVVQSMLIDNAPDLVTNATGGTSAGNAAAGAGGGTDSSGGTVIIITGKDKAGAGILTALVLSCVIASVGFMVTGS</sequence>
<dbReference type="InterPro" id="IPR014480">
    <property type="entry name" value="Mannan-1_6-alpha_mannosidase"/>
</dbReference>
<evidence type="ECO:0000313" key="14">
    <source>
        <dbReference type="Proteomes" id="UP000701801"/>
    </source>
</evidence>
<dbReference type="GO" id="GO:0008496">
    <property type="term" value="F:mannan endo-1,6-alpha-mannosidase activity"/>
    <property type="evidence" value="ECO:0007669"/>
    <property type="project" value="UniProtKB-UniRule"/>
</dbReference>
<evidence type="ECO:0000256" key="3">
    <source>
        <dbReference type="ARBA" id="ARBA00009699"/>
    </source>
</evidence>
<dbReference type="FunFam" id="1.50.10.20:FF:000006">
    <property type="entry name" value="Mannan endo-1,6-alpha-mannosidase"/>
    <property type="match status" value="1"/>
</dbReference>
<protein>
    <recommendedName>
        <fullName evidence="4 10">Mannan endo-1,6-alpha-mannosidase</fullName>
        <ecNumber evidence="4 10">3.2.1.101</ecNumber>
    </recommendedName>
</protein>
<evidence type="ECO:0000256" key="5">
    <source>
        <dbReference type="ARBA" id="ARBA00022729"/>
    </source>
</evidence>
<keyword evidence="7 11" id="KW-0472">Membrane</keyword>
<evidence type="ECO:0000256" key="11">
    <source>
        <dbReference type="SAM" id="Phobius"/>
    </source>
</evidence>
<keyword evidence="6 10" id="KW-0378">Hydrolase</keyword>
<feature type="signal peptide" evidence="12">
    <location>
        <begin position="1"/>
        <end position="23"/>
    </location>
</feature>
<dbReference type="Pfam" id="PF03663">
    <property type="entry name" value="Glyco_hydro_76"/>
    <property type="match status" value="1"/>
</dbReference>
<evidence type="ECO:0000313" key="13">
    <source>
        <dbReference type="EMBL" id="CAG8979592.1"/>
    </source>
</evidence>
<feature type="transmembrane region" description="Helical" evidence="11">
    <location>
        <begin position="436"/>
        <end position="457"/>
    </location>
</feature>
<keyword evidence="11" id="KW-1133">Transmembrane helix</keyword>
<evidence type="ECO:0000256" key="8">
    <source>
        <dbReference type="ARBA" id="ARBA00023180"/>
    </source>
</evidence>
<dbReference type="PIRSF" id="PIRSF016302">
    <property type="entry name" value="Man_a_manosd"/>
    <property type="match status" value="1"/>
</dbReference>
<evidence type="ECO:0000256" key="1">
    <source>
        <dbReference type="ARBA" id="ARBA00001452"/>
    </source>
</evidence>
<dbReference type="InterPro" id="IPR008928">
    <property type="entry name" value="6-hairpin_glycosidase_sf"/>
</dbReference>
<organism evidence="13 14">
    <name type="scientific">Hymenoscyphus albidus</name>
    <dbReference type="NCBI Taxonomy" id="595503"/>
    <lineage>
        <taxon>Eukaryota</taxon>
        <taxon>Fungi</taxon>
        <taxon>Dikarya</taxon>
        <taxon>Ascomycota</taxon>
        <taxon>Pezizomycotina</taxon>
        <taxon>Leotiomycetes</taxon>
        <taxon>Helotiales</taxon>
        <taxon>Helotiaceae</taxon>
        <taxon>Hymenoscyphus</taxon>
    </lineage>
</organism>
<dbReference type="PANTHER" id="PTHR12145">
    <property type="entry name" value="MANNAN ENDO-1,6-ALPHA-MANNOSIDASE DCW1"/>
    <property type="match status" value="1"/>
</dbReference>
<dbReference type="EC" id="3.2.1.101" evidence="4 10"/>
<keyword evidence="14" id="KW-1185">Reference proteome</keyword>
<dbReference type="GO" id="GO:0012505">
    <property type="term" value="C:endomembrane system"/>
    <property type="evidence" value="ECO:0007669"/>
    <property type="project" value="UniProtKB-SubCell"/>
</dbReference>
<evidence type="ECO:0000256" key="6">
    <source>
        <dbReference type="ARBA" id="ARBA00022801"/>
    </source>
</evidence>
<reference evidence="13" key="1">
    <citation type="submission" date="2021-07" db="EMBL/GenBank/DDBJ databases">
        <authorList>
            <person name="Durling M."/>
        </authorList>
    </citation>
    <scope>NUCLEOTIDE SEQUENCE</scope>
</reference>
<evidence type="ECO:0000256" key="9">
    <source>
        <dbReference type="ARBA" id="ARBA00023295"/>
    </source>
</evidence>
<keyword evidence="8" id="KW-0325">Glycoprotein</keyword>
<proteinExistence type="inferred from homology"/>
<evidence type="ECO:0000256" key="12">
    <source>
        <dbReference type="SAM" id="SignalP"/>
    </source>
</evidence>
<keyword evidence="5 12" id="KW-0732">Signal</keyword>
<dbReference type="GO" id="GO:0009272">
    <property type="term" value="P:fungal-type cell wall biogenesis"/>
    <property type="evidence" value="ECO:0007669"/>
    <property type="project" value="TreeGrafter"/>
</dbReference>
<comment type="similarity">
    <text evidence="3 10">Belongs to the glycosyl hydrolase 76 family.</text>
</comment>
<gene>
    <name evidence="13" type="ORF">HYALB_00010793</name>
</gene>
<evidence type="ECO:0000256" key="4">
    <source>
        <dbReference type="ARBA" id="ARBA00012350"/>
    </source>
</evidence>
<evidence type="ECO:0000256" key="2">
    <source>
        <dbReference type="ARBA" id="ARBA00004308"/>
    </source>
</evidence>
<comment type="caution">
    <text evidence="13">The sequence shown here is derived from an EMBL/GenBank/DDBJ whole genome shotgun (WGS) entry which is preliminary data.</text>
</comment>
<comment type="subcellular location">
    <subcellularLocation>
        <location evidence="2">Endomembrane system</location>
    </subcellularLocation>
</comment>
<dbReference type="Proteomes" id="UP000701801">
    <property type="component" value="Unassembled WGS sequence"/>
</dbReference>
<dbReference type="PANTHER" id="PTHR12145:SF41">
    <property type="entry name" value="MANNAN ENDO-1,6-ALPHA-MANNOSIDASE"/>
    <property type="match status" value="1"/>
</dbReference>
<dbReference type="OrthoDB" id="4187847at2759"/>
<dbReference type="EMBL" id="CAJVRM010000322">
    <property type="protein sequence ID" value="CAG8979592.1"/>
    <property type="molecule type" value="Genomic_DNA"/>
</dbReference>
<name>A0A9N9Q9L9_9HELO</name>
<evidence type="ECO:0000256" key="7">
    <source>
        <dbReference type="ARBA" id="ARBA00023136"/>
    </source>
</evidence>
<dbReference type="SUPFAM" id="SSF48208">
    <property type="entry name" value="Six-hairpin glycosidases"/>
    <property type="match status" value="1"/>
</dbReference>
<dbReference type="AlphaFoldDB" id="A0A9N9Q9L9"/>
<accession>A0A9N9Q9L9</accession>